<accession>A0AAD5LX75</accession>
<sequence length="1375" mass="147679">MDDATAPLEQLRDVVVNGDVFHALELCRRLLQTPQSHETARLLLDRLRANHETDSSDHVAAVLRLLAAHMAPTKELTEELLSLLFFCDHRVQLIHHLSKLVYQSRECVETVVATYIDLLATDGELLVPILGSLADLPLQAADKARVVEATECLLDAASEQDLPAVVQSLLSMVAPTCANRVATKIRDQCNRVHSGTLSLLFEVVLRHATAGSCALQAFLRIARGAVPLTVFDVTLLSLLMGKPVENPTAVRVVAALVKRGGAISVSVLRETVERLTSIGWREALAALVRLASATLASCFSGAQTRVAPSVSTAVGGAVDTLALLIAHRTVAQEESLSLLLSLVSQPHRLLQLGSSASPSPRVVGLCWHVAFAVADRLAALTTTHPQTIAPFAHLFLDQLHTIASASASASDRSAAYPPALLDSLCRTMVRILRHERGMLPLVMITIQKQLIATPGSGLLGHGQQQQQHVKQLVAVFLAGHVLLERVGDPRDQQSALQAMLKLLSAPTSDATALHVLRVVSGRLHIALSSADRRRVAALLEELQQRKGVVLVASAAAQASGRSELIVGLSGQKDASLVLDALASVKGLRMGQAKGDRLLADGDTKLALLGELFAGRVRFVTSEDNRVLDCGFLLPDVESNAVLSLWAAVAALHVAVRSVNLLVERPPAKTASTTELVRYRRHVLQRVETCWLLSESLSQRVSQCQASLDACKTDGQPQDDAVDSAVTAIRAAVAADRPAWTLSGLSTDAVVAVLEALWKRSAGSQDVLPVPLEAALVGVFSRRLAQWTGRAGEDPTMDHTHESVHSLERLVASPSGRRAIKYVISRLLEAAVTPGAKAVALKLSHAAELLVACARQSADLLLETLAKGALRSLPSAETLTLASRALCCEVLFQTLQHAAVTTEDPDVACHLVIVLQRLVLRTRRQDDASELCLALVHYPYATSAELSPELLARVLEPLPLSVVLPASARVSALARFRVSSVKAAHVSMLLVAAWATTASSRRGLAHLVYVADAMDALVQAAAASVSLAPPEDDDNPSRWLVGDGEHRVLKTLSNESLAWFLETVGTSAMAALQRATPSRATEDPFQDAAAALGALAKCFDVLTAAESTGFSLPLKSSVVFLRAGQFIHRSVHQLVQRCLAWRIEQRPSSSQDAADVGALEHLASLLAAVRCLATSMRSMAESFQDRIVLKVQASRRGLADSAEPKAKRRRRWDNELLGKTYGDALQRRRAISKREAQLLPYFVHATDALDALVDDQSHIHGIEIERDSVPTADGLTQHLRLSGEDLERVLGLVEGASVSASTLQTTPVASVWQPLQDDSGVSEDDGELSDEDVEEGEDADEEADEEEEEEEEGEAEAEPPAPTVTVLVAKPKRQRR</sequence>
<name>A0AAD5LX75_PYTIN</name>
<reference evidence="2" key="1">
    <citation type="submission" date="2021-12" db="EMBL/GenBank/DDBJ databases">
        <title>Prjna785345.</title>
        <authorList>
            <person name="Rujirawat T."/>
            <person name="Krajaejun T."/>
        </authorList>
    </citation>
    <scope>NUCLEOTIDE SEQUENCE</scope>
    <source>
        <strain evidence="2">Pi057C3</strain>
    </source>
</reference>
<feature type="compositionally biased region" description="Acidic residues" evidence="1">
    <location>
        <begin position="1319"/>
        <end position="1356"/>
    </location>
</feature>
<gene>
    <name evidence="2" type="ORF">P43SY_003829</name>
</gene>
<evidence type="ECO:0000313" key="3">
    <source>
        <dbReference type="Proteomes" id="UP001209570"/>
    </source>
</evidence>
<organism evidence="2 3">
    <name type="scientific">Pythium insidiosum</name>
    <name type="common">Pythiosis disease agent</name>
    <dbReference type="NCBI Taxonomy" id="114742"/>
    <lineage>
        <taxon>Eukaryota</taxon>
        <taxon>Sar</taxon>
        <taxon>Stramenopiles</taxon>
        <taxon>Oomycota</taxon>
        <taxon>Peronosporomycetes</taxon>
        <taxon>Pythiales</taxon>
        <taxon>Pythiaceae</taxon>
        <taxon>Pythium</taxon>
    </lineage>
</organism>
<protein>
    <submittedName>
        <fullName evidence="2">Uncharacterized protein</fullName>
    </submittedName>
</protein>
<proteinExistence type="predicted"/>
<dbReference type="Proteomes" id="UP001209570">
    <property type="component" value="Unassembled WGS sequence"/>
</dbReference>
<comment type="caution">
    <text evidence="2">The sequence shown here is derived from an EMBL/GenBank/DDBJ whole genome shotgun (WGS) entry which is preliminary data.</text>
</comment>
<dbReference type="EMBL" id="JAKCXM010000347">
    <property type="protein sequence ID" value="KAJ0395405.1"/>
    <property type="molecule type" value="Genomic_DNA"/>
</dbReference>
<feature type="region of interest" description="Disordered" evidence="1">
    <location>
        <begin position="1299"/>
        <end position="1375"/>
    </location>
</feature>
<evidence type="ECO:0000256" key="1">
    <source>
        <dbReference type="SAM" id="MobiDB-lite"/>
    </source>
</evidence>
<keyword evidence="3" id="KW-1185">Reference proteome</keyword>
<evidence type="ECO:0000313" key="2">
    <source>
        <dbReference type="EMBL" id="KAJ0395405.1"/>
    </source>
</evidence>